<keyword evidence="1" id="KW-0472">Membrane</keyword>
<evidence type="ECO:0000256" key="1">
    <source>
        <dbReference type="SAM" id="Phobius"/>
    </source>
</evidence>
<evidence type="ECO:0000313" key="2">
    <source>
        <dbReference type="EMBL" id="JAH95073.1"/>
    </source>
</evidence>
<reference evidence="2" key="2">
    <citation type="journal article" date="2015" name="Fish Shellfish Immunol.">
        <title>Early steps in the European eel (Anguilla anguilla)-Vibrio vulnificus interaction in the gills: Role of the RtxA13 toxin.</title>
        <authorList>
            <person name="Callol A."/>
            <person name="Pajuelo D."/>
            <person name="Ebbesson L."/>
            <person name="Teles M."/>
            <person name="MacKenzie S."/>
            <person name="Amaro C."/>
        </authorList>
    </citation>
    <scope>NUCLEOTIDE SEQUENCE</scope>
</reference>
<reference evidence="2" key="1">
    <citation type="submission" date="2014-11" db="EMBL/GenBank/DDBJ databases">
        <authorList>
            <person name="Amaro Gonzalez C."/>
        </authorList>
    </citation>
    <scope>NUCLEOTIDE SEQUENCE</scope>
</reference>
<accession>A0A0E9X045</accession>
<protein>
    <submittedName>
        <fullName evidence="2">Uncharacterized protein</fullName>
    </submittedName>
</protein>
<keyword evidence="1" id="KW-0812">Transmembrane</keyword>
<dbReference type="EMBL" id="GBXM01013504">
    <property type="protein sequence ID" value="JAH95073.1"/>
    <property type="molecule type" value="Transcribed_RNA"/>
</dbReference>
<proteinExistence type="predicted"/>
<keyword evidence="1" id="KW-1133">Transmembrane helix</keyword>
<sequence length="69" mass="8292">MRKIILCENVTVKLEMCLRRVKMISLFFGVLKERSLISLYIHAQTLFARVLFDYYYGLLVYFCAHSYFI</sequence>
<name>A0A0E9X045_ANGAN</name>
<dbReference type="AlphaFoldDB" id="A0A0E9X045"/>
<feature type="transmembrane region" description="Helical" evidence="1">
    <location>
        <begin position="47"/>
        <end position="68"/>
    </location>
</feature>
<organism evidence="2">
    <name type="scientific">Anguilla anguilla</name>
    <name type="common">European freshwater eel</name>
    <name type="synonym">Muraena anguilla</name>
    <dbReference type="NCBI Taxonomy" id="7936"/>
    <lineage>
        <taxon>Eukaryota</taxon>
        <taxon>Metazoa</taxon>
        <taxon>Chordata</taxon>
        <taxon>Craniata</taxon>
        <taxon>Vertebrata</taxon>
        <taxon>Euteleostomi</taxon>
        <taxon>Actinopterygii</taxon>
        <taxon>Neopterygii</taxon>
        <taxon>Teleostei</taxon>
        <taxon>Anguilliformes</taxon>
        <taxon>Anguillidae</taxon>
        <taxon>Anguilla</taxon>
    </lineage>
</organism>